<proteinExistence type="predicted"/>
<reference evidence="7" key="1">
    <citation type="submission" date="2015-01" db="EMBL/GenBank/DDBJ databases">
        <title>The Genome Sequence of Cladophialophora bantiana CBS 173.52.</title>
        <authorList>
            <consortium name="The Broad Institute Genomics Platform"/>
            <person name="Cuomo C."/>
            <person name="de Hoog S."/>
            <person name="Gorbushina A."/>
            <person name="Stielow B."/>
            <person name="Teixiera M."/>
            <person name="Abouelleil A."/>
            <person name="Chapman S.B."/>
            <person name="Priest M."/>
            <person name="Young S.K."/>
            <person name="Wortman J."/>
            <person name="Nusbaum C."/>
            <person name="Birren B."/>
        </authorList>
    </citation>
    <scope>NUCLEOTIDE SEQUENCE [LARGE SCALE GENOMIC DNA]</scope>
    <source>
        <strain evidence="7">CBS 173.52</strain>
    </source>
</reference>
<keyword evidence="4" id="KW-0539">Nucleus</keyword>
<dbReference type="PANTHER" id="PTHR46910">
    <property type="entry name" value="TRANSCRIPTION FACTOR PDR1"/>
    <property type="match status" value="1"/>
</dbReference>
<dbReference type="GeneID" id="27702156"/>
<keyword evidence="8" id="KW-1185">Reference proteome</keyword>
<keyword evidence="3" id="KW-0238">DNA-binding</keyword>
<evidence type="ECO:0000256" key="3">
    <source>
        <dbReference type="ARBA" id="ARBA00023125"/>
    </source>
</evidence>
<dbReference type="GO" id="GO:0005634">
    <property type="term" value="C:nucleus"/>
    <property type="evidence" value="ECO:0007669"/>
    <property type="project" value="UniProtKB-SubCell"/>
</dbReference>
<dbReference type="AlphaFoldDB" id="A0A0D2HYW9"/>
<name>A0A0D2HYW9_CLAB1</name>
<evidence type="ECO:0000313" key="8">
    <source>
        <dbReference type="Proteomes" id="UP000053789"/>
    </source>
</evidence>
<dbReference type="VEuPathDB" id="FungiDB:Z519_09228"/>
<evidence type="ECO:0000256" key="5">
    <source>
        <dbReference type="SAM" id="MobiDB-lite"/>
    </source>
</evidence>
<keyword evidence="2" id="KW-0479">Metal-binding</keyword>
<gene>
    <name evidence="7" type="ORF">Z519_09228</name>
</gene>
<dbReference type="Pfam" id="PF04082">
    <property type="entry name" value="Fungal_trans"/>
    <property type="match status" value="1"/>
</dbReference>
<dbReference type="GO" id="GO:0003700">
    <property type="term" value="F:DNA-binding transcription factor activity"/>
    <property type="evidence" value="ECO:0007669"/>
    <property type="project" value="InterPro"/>
</dbReference>
<evidence type="ECO:0000313" key="7">
    <source>
        <dbReference type="EMBL" id="KIW89799.1"/>
    </source>
</evidence>
<feature type="domain" description="Xylanolytic transcriptional activator regulatory" evidence="6">
    <location>
        <begin position="217"/>
        <end position="281"/>
    </location>
</feature>
<dbReference type="RefSeq" id="XP_016616468.1">
    <property type="nucleotide sequence ID" value="XM_016766952.1"/>
</dbReference>
<protein>
    <recommendedName>
        <fullName evidence="6">Xylanolytic transcriptional activator regulatory domain-containing protein</fullName>
    </recommendedName>
</protein>
<organism evidence="7 8">
    <name type="scientific">Cladophialophora bantiana (strain ATCC 10958 / CBS 173.52 / CDC B-1940 / NIH 8579)</name>
    <name type="common">Xylohypha bantiana</name>
    <dbReference type="NCBI Taxonomy" id="1442370"/>
    <lineage>
        <taxon>Eukaryota</taxon>
        <taxon>Fungi</taxon>
        <taxon>Dikarya</taxon>
        <taxon>Ascomycota</taxon>
        <taxon>Pezizomycotina</taxon>
        <taxon>Eurotiomycetes</taxon>
        <taxon>Chaetothyriomycetidae</taxon>
        <taxon>Chaetothyriales</taxon>
        <taxon>Herpotrichiellaceae</taxon>
        <taxon>Cladophialophora</taxon>
    </lineage>
</organism>
<dbReference type="HOGENOM" id="CLU_016058_3_2_1"/>
<dbReference type="OrthoDB" id="39175at2759"/>
<dbReference type="GO" id="GO:0006351">
    <property type="term" value="P:DNA-templated transcription"/>
    <property type="evidence" value="ECO:0007669"/>
    <property type="project" value="InterPro"/>
</dbReference>
<dbReference type="EMBL" id="KN846994">
    <property type="protein sequence ID" value="KIW89799.1"/>
    <property type="molecule type" value="Genomic_DNA"/>
</dbReference>
<dbReference type="SMART" id="SM00906">
    <property type="entry name" value="Fungal_trans"/>
    <property type="match status" value="1"/>
</dbReference>
<dbReference type="PANTHER" id="PTHR46910:SF3">
    <property type="entry name" value="HALOTOLERANCE PROTEIN 9-RELATED"/>
    <property type="match status" value="1"/>
</dbReference>
<dbReference type="InterPro" id="IPR007219">
    <property type="entry name" value="XnlR_reg_dom"/>
</dbReference>
<evidence type="ECO:0000259" key="6">
    <source>
        <dbReference type="SMART" id="SM00906"/>
    </source>
</evidence>
<evidence type="ECO:0000256" key="4">
    <source>
        <dbReference type="ARBA" id="ARBA00023242"/>
    </source>
</evidence>
<sequence>MQFTSPELNHNNLFVDQLLKHDRHTVGKRTCQKRLFEADENHGMTCSSYCVFTESRLQSLARVLGHDKVAQMIDEMRSMITERLENATKIFWSPEKNISRVVSASSLDRDLLTCVAYFRYVHPVHPFLDQASFLEEVSKPQFDQLLRNHPEWSALYNAVLALGCQYHGRGAFFPGKGLAWHFFMKARECFPKTLGPMPTLLHVQAIFSQNMSSFQFKEDLLSEAARLSRCLQLHKSDRIDESRTFWVIYQLEKSWCFQNSRTSLIADFDIDCLVPTTPDSIRSEHDWFLSSVRLARLLSVCYEELFSVKATMYTVEQKRTKIQSVYKTLHTWKESIPAECRPGNIVGIPDGQGPQSRAVLVHLHFSYYDVVIALARLAIHCGIDGDLSDFGTGEVMLRSAARAILELTSLVDLKAYTSLWALTTMPLAAMLILFDLVIQDPTSPDAKTNLLFLEMASGYFSRLEHVTDAAMQTSRLSEFTYIAREYHRNEMLKLQTEQSDPSAFPGQQTVSLLFGQSTISRADLLESNTNDTLPSGPGTAETRLPQGLQARTAGDPGTVEDSMPTAEFGGPISHLPMGTGQFSFEDLFNTVILPFENQQTW</sequence>
<evidence type="ECO:0000256" key="1">
    <source>
        <dbReference type="ARBA" id="ARBA00004123"/>
    </source>
</evidence>
<comment type="subcellular location">
    <subcellularLocation>
        <location evidence="1">Nucleus</location>
    </subcellularLocation>
</comment>
<accession>A0A0D2HYW9</accession>
<dbReference type="CDD" id="cd12148">
    <property type="entry name" value="fungal_TF_MHR"/>
    <property type="match status" value="1"/>
</dbReference>
<feature type="region of interest" description="Disordered" evidence="5">
    <location>
        <begin position="526"/>
        <end position="563"/>
    </location>
</feature>
<dbReference type="InterPro" id="IPR050987">
    <property type="entry name" value="AtrR-like"/>
</dbReference>
<dbReference type="Proteomes" id="UP000053789">
    <property type="component" value="Unassembled WGS sequence"/>
</dbReference>
<dbReference type="GO" id="GO:0008270">
    <property type="term" value="F:zinc ion binding"/>
    <property type="evidence" value="ECO:0007669"/>
    <property type="project" value="InterPro"/>
</dbReference>
<evidence type="ECO:0000256" key="2">
    <source>
        <dbReference type="ARBA" id="ARBA00022723"/>
    </source>
</evidence>
<dbReference type="GO" id="GO:0003677">
    <property type="term" value="F:DNA binding"/>
    <property type="evidence" value="ECO:0007669"/>
    <property type="project" value="UniProtKB-KW"/>
</dbReference>